<dbReference type="SUPFAM" id="SSF50346">
    <property type="entry name" value="PRC-barrel domain"/>
    <property type="match status" value="1"/>
</dbReference>
<comment type="similarity">
    <text evidence="5">Belongs to the RimM family.</text>
</comment>
<evidence type="ECO:0000256" key="1">
    <source>
        <dbReference type="ARBA" id="ARBA00022490"/>
    </source>
</evidence>
<keyword evidence="4 5" id="KW-0143">Chaperone</keyword>
<dbReference type="PANTHER" id="PTHR33692:SF1">
    <property type="entry name" value="RIBOSOME MATURATION FACTOR RIMM"/>
    <property type="match status" value="1"/>
</dbReference>
<dbReference type="NCBIfam" id="TIGR02273">
    <property type="entry name" value="16S_RimM"/>
    <property type="match status" value="1"/>
</dbReference>
<dbReference type="GO" id="GO:0005840">
    <property type="term" value="C:ribosome"/>
    <property type="evidence" value="ECO:0007669"/>
    <property type="project" value="InterPro"/>
</dbReference>
<dbReference type="InterPro" id="IPR002676">
    <property type="entry name" value="RimM_N"/>
</dbReference>
<dbReference type="GO" id="GO:0043022">
    <property type="term" value="F:ribosome binding"/>
    <property type="evidence" value="ECO:0007669"/>
    <property type="project" value="InterPro"/>
</dbReference>
<dbReference type="Proteomes" id="UP001319180">
    <property type="component" value="Unassembled WGS sequence"/>
</dbReference>
<evidence type="ECO:0000256" key="3">
    <source>
        <dbReference type="ARBA" id="ARBA00022552"/>
    </source>
</evidence>
<feature type="domain" description="RimM N-terminal" evidence="6">
    <location>
        <begin position="9"/>
        <end position="89"/>
    </location>
</feature>
<evidence type="ECO:0000256" key="2">
    <source>
        <dbReference type="ARBA" id="ARBA00022517"/>
    </source>
</evidence>
<dbReference type="Gene3D" id="2.30.30.240">
    <property type="entry name" value="PRC-barrel domain"/>
    <property type="match status" value="1"/>
</dbReference>
<dbReference type="EMBL" id="JAHESC010000016">
    <property type="protein sequence ID" value="MBT1687406.1"/>
    <property type="molecule type" value="Genomic_DNA"/>
</dbReference>
<dbReference type="PANTHER" id="PTHR33692">
    <property type="entry name" value="RIBOSOME MATURATION FACTOR RIMM"/>
    <property type="match status" value="1"/>
</dbReference>
<evidence type="ECO:0000259" key="7">
    <source>
        <dbReference type="Pfam" id="PF24986"/>
    </source>
</evidence>
<dbReference type="GO" id="GO:0006364">
    <property type="term" value="P:rRNA processing"/>
    <property type="evidence" value="ECO:0007669"/>
    <property type="project" value="UniProtKB-UniRule"/>
</dbReference>
<dbReference type="InterPro" id="IPR036976">
    <property type="entry name" value="RimM_N_sf"/>
</dbReference>
<dbReference type="GO" id="GO:0042274">
    <property type="term" value="P:ribosomal small subunit biogenesis"/>
    <property type="evidence" value="ECO:0007669"/>
    <property type="project" value="UniProtKB-UniRule"/>
</dbReference>
<gene>
    <name evidence="5 8" type="primary">rimM</name>
    <name evidence="8" type="ORF">KK078_12625</name>
</gene>
<dbReference type="Pfam" id="PF24986">
    <property type="entry name" value="PRC_RimM"/>
    <property type="match status" value="1"/>
</dbReference>
<dbReference type="Gene3D" id="2.40.30.60">
    <property type="entry name" value="RimM"/>
    <property type="match status" value="1"/>
</dbReference>
<keyword evidence="9" id="KW-1185">Reference proteome</keyword>
<dbReference type="InterPro" id="IPR011033">
    <property type="entry name" value="PRC_barrel-like_sf"/>
</dbReference>
<reference evidence="8 9" key="1">
    <citation type="submission" date="2021-05" db="EMBL/GenBank/DDBJ databases">
        <title>A Polyphasic approach of four new species of the genus Ohtaekwangia: Ohtaekwangia histidinii sp. nov., Ohtaekwangia cretensis sp. nov., Ohtaekwangia indiensis sp. nov., Ohtaekwangia reichenbachii sp. nov. from diverse environment.</title>
        <authorList>
            <person name="Octaviana S."/>
        </authorList>
    </citation>
    <scope>NUCLEOTIDE SEQUENCE [LARGE SCALE GENOMIC DNA]</scope>
    <source>
        <strain evidence="8 9">PWU37</strain>
    </source>
</reference>
<comment type="domain">
    <text evidence="5">The PRC barrel domain binds ribosomal protein uS19.</text>
</comment>
<dbReference type="InterPro" id="IPR056792">
    <property type="entry name" value="PRC_RimM"/>
</dbReference>
<evidence type="ECO:0000259" key="6">
    <source>
        <dbReference type="Pfam" id="PF01782"/>
    </source>
</evidence>
<dbReference type="HAMAP" id="MF_00014">
    <property type="entry name" value="Ribosome_mat_RimM"/>
    <property type="match status" value="1"/>
</dbReference>
<evidence type="ECO:0000313" key="8">
    <source>
        <dbReference type="EMBL" id="MBT1687406.1"/>
    </source>
</evidence>
<name>A0AAP2D8R0_9BACT</name>
<dbReference type="InterPro" id="IPR011961">
    <property type="entry name" value="RimM"/>
</dbReference>
<evidence type="ECO:0000313" key="9">
    <source>
        <dbReference type="Proteomes" id="UP001319180"/>
    </source>
</evidence>
<protein>
    <recommendedName>
        <fullName evidence="5">Ribosome maturation factor RimM</fullName>
    </recommendedName>
</protein>
<sequence>MEFNDYFKIGYVLKPHGLKGEVTVSLDEVDPADLAGIGTVFLEKNNRLEPYFVESLSGTGSKAFLKVEDIDTPESAQGISKRSIYLPKAARPKSARGQFYDDEVIDFEVTDAQLGAIGKVVGVMKAGANRLLVLDYQGKEVLIPVNSPFIKSINKSKRQISVDLPEGFLDI</sequence>
<comment type="subunit">
    <text evidence="5">Binds ribosomal protein uS19.</text>
</comment>
<feature type="domain" description="Ribosome maturation factor RimM PRC barrel" evidence="7">
    <location>
        <begin position="103"/>
        <end position="168"/>
    </location>
</feature>
<accession>A0AAP2D8R0</accession>
<dbReference type="Pfam" id="PF01782">
    <property type="entry name" value="RimM"/>
    <property type="match status" value="1"/>
</dbReference>
<dbReference type="AlphaFoldDB" id="A0AAP2D8R0"/>
<dbReference type="RefSeq" id="WP_254090634.1">
    <property type="nucleotide sequence ID" value="NZ_JAHESC010000016.1"/>
</dbReference>
<comment type="caution">
    <text evidence="8">The sequence shown here is derived from an EMBL/GenBank/DDBJ whole genome shotgun (WGS) entry which is preliminary data.</text>
</comment>
<evidence type="ECO:0000256" key="4">
    <source>
        <dbReference type="ARBA" id="ARBA00023186"/>
    </source>
</evidence>
<keyword evidence="1 5" id="KW-0963">Cytoplasm</keyword>
<dbReference type="GO" id="GO:0005737">
    <property type="term" value="C:cytoplasm"/>
    <property type="evidence" value="ECO:0007669"/>
    <property type="project" value="UniProtKB-SubCell"/>
</dbReference>
<dbReference type="SUPFAM" id="SSF50447">
    <property type="entry name" value="Translation proteins"/>
    <property type="match status" value="1"/>
</dbReference>
<organism evidence="8 9">
    <name type="scientific">Dawidia soli</name>
    <dbReference type="NCBI Taxonomy" id="2782352"/>
    <lineage>
        <taxon>Bacteria</taxon>
        <taxon>Pseudomonadati</taxon>
        <taxon>Bacteroidota</taxon>
        <taxon>Cytophagia</taxon>
        <taxon>Cytophagales</taxon>
        <taxon>Chryseotaleaceae</taxon>
        <taxon>Dawidia</taxon>
    </lineage>
</organism>
<keyword evidence="2 5" id="KW-0690">Ribosome biogenesis</keyword>
<proteinExistence type="inferred from homology"/>
<keyword evidence="3 5" id="KW-0698">rRNA processing</keyword>
<comment type="subcellular location">
    <subcellularLocation>
        <location evidence="5">Cytoplasm</location>
    </subcellularLocation>
</comment>
<comment type="function">
    <text evidence="5">An accessory protein needed during the final step in the assembly of 30S ribosomal subunit, possibly for assembly of the head region. Essential for efficient processing of 16S rRNA. May be needed both before and after RbfA during the maturation of 16S rRNA. It has affinity for free ribosomal 30S subunits but not for 70S ribosomes.</text>
</comment>
<evidence type="ECO:0000256" key="5">
    <source>
        <dbReference type="HAMAP-Rule" id="MF_00014"/>
    </source>
</evidence>
<dbReference type="InterPro" id="IPR009000">
    <property type="entry name" value="Transl_B-barrel_sf"/>
</dbReference>